<proteinExistence type="predicted"/>
<dbReference type="Pfam" id="PF01048">
    <property type="entry name" value="PNP_UDP_1"/>
    <property type="match status" value="1"/>
</dbReference>
<evidence type="ECO:0000256" key="3">
    <source>
        <dbReference type="ARBA" id="ARBA00048447"/>
    </source>
</evidence>
<dbReference type="GO" id="GO:0005829">
    <property type="term" value="C:cytosol"/>
    <property type="evidence" value="ECO:0007669"/>
    <property type="project" value="TreeGrafter"/>
</dbReference>
<reference evidence="5" key="1">
    <citation type="journal article" date="2015" name="J. Antimicrob. Chemother.">
        <title>Description of an erm(B)-carrying Campylobacter coli isolate in Europe.</title>
        <authorList>
            <person name="Florez-Cuadrado D."/>
            <person name="Ugarte-Ruiz M."/>
            <person name="Quesada A."/>
            <person name="Palomo G."/>
            <person name="Dominguez L."/>
            <person name="Porrero M.C."/>
        </authorList>
    </citation>
    <scope>NUCLEOTIDE SEQUENCE</scope>
    <source>
        <strain evidence="5">ZTA09/02204</strain>
    </source>
</reference>
<dbReference type="RefSeq" id="WP_002578723.1">
    <property type="nucleotide sequence ID" value="NZ_CBDHNE010000007.1"/>
</dbReference>
<dbReference type="PANTHER" id="PTHR43691">
    <property type="entry name" value="URIDINE PHOSPHORYLASE"/>
    <property type="match status" value="1"/>
</dbReference>
<dbReference type="PATRIC" id="fig|195.365.peg.886"/>
<organism evidence="5">
    <name type="scientific">Campylobacter coli</name>
    <dbReference type="NCBI Taxonomy" id="195"/>
    <lineage>
        <taxon>Bacteria</taxon>
        <taxon>Pseudomonadati</taxon>
        <taxon>Campylobacterota</taxon>
        <taxon>Epsilonproteobacteria</taxon>
        <taxon>Campylobacterales</taxon>
        <taxon>Campylobacteraceae</taxon>
        <taxon>Campylobacter</taxon>
    </lineage>
</organism>
<evidence type="ECO:0000256" key="1">
    <source>
        <dbReference type="ARBA" id="ARBA00011888"/>
    </source>
</evidence>
<accession>A0A0Q2TZV7</accession>
<evidence type="ECO:0000259" key="4">
    <source>
        <dbReference type="Pfam" id="PF01048"/>
    </source>
</evidence>
<evidence type="ECO:0000313" key="5">
    <source>
        <dbReference type="EMBL" id="ALQ80966.1"/>
    </source>
</evidence>
<comment type="catalytic activity">
    <reaction evidence="3">
        <text>uridine + phosphate = alpha-D-ribose 1-phosphate + uracil</text>
        <dbReference type="Rhea" id="RHEA:24388"/>
        <dbReference type="ChEBI" id="CHEBI:16704"/>
        <dbReference type="ChEBI" id="CHEBI:17568"/>
        <dbReference type="ChEBI" id="CHEBI:43474"/>
        <dbReference type="ChEBI" id="CHEBI:57720"/>
        <dbReference type="EC" id="2.4.2.3"/>
    </reaction>
</comment>
<dbReference type="GO" id="GO:0004850">
    <property type="term" value="F:uridine phosphorylase activity"/>
    <property type="evidence" value="ECO:0007669"/>
    <property type="project" value="UniProtKB-EC"/>
</dbReference>
<protein>
    <recommendedName>
        <fullName evidence="2">Uridine phosphorylase</fullName>
        <ecNumber evidence="1">2.4.2.3</ecNumber>
    </recommendedName>
</protein>
<evidence type="ECO:0000256" key="2">
    <source>
        <dbReference type="ARBA" id="ARBA00021980"/>
    </source>
</evidence>
<dbReference type="InterPro" id="IPR035994">
    <property type="entry name" value="Nucleoside_phosphorylase_sf"/>
</dbReference>
<dbReference type="AlphaFoldDB" id="A0A0Q2TZV7"/>
<dbReference type="EC" id="2.4.2.3" evidence="1"/>
<name>A0A0Q2TZV7_CAMCO</name>
<dbReference type="EMBL" id="KT953380">
    <property type="protein sequence ID" value="ALQ80966.1"/>
    <property type="molecule type" value="Genomic_DNA"/>
</dbReference>
<dbReference type="Gene3D" id="3.40.50.1580">
    <property type="entry name" value="Nucleoside phosphorylase domain"/>
    <property type="match status" value="1"/>
</dbReference>
<gene>
    <name evidence="5" type="primary">pnp</name>
</gene>
<feature type="domain" description="Nucleoside phosphorylase" evidence="4">
    <location>
        <begin position="34"/>
        <end position="234"/>
    </location>
</feature>
<dbReference type="PANTHER" id="PTHR43691:SF11">
    <property type="entry name" value="FI09636P-RELATED"/>
    <property type="match status" value="1"/>
</dbReference>
<dbReference type="GO" id="GO:0004731">
    <property type="term" value="F:purine-nucleoside phosphorylase activity"/>
    <property type="evidence" value="ECO:0007669"/>
    <property type="project" value="TreeGrafter"/>
</dbReference>
<dbReference type="GO" id="GO:0006152">
    <property type="term" value="P:purine nucleoside catabolic process"/>
    <property type="evidence" value="ECO:0007669"/>
    <property type="project" value="TreeGrafter"/>
</dbReference>
<dbReference type="SUPFAM" id="SSF53167">
    <property type="entry name" value="Purine and uridine phosphorylases"/>
    <property type="match status" value="1"/>
</dbReference>
<dbReference type="CDD" id="cd09007">
    <property type="entry name" value="NP-I_spr0068"/>
    <property type="match status" value="1"/>
</dbReference>
<dbReference type="InterPro" id="IPR000845">
    <property type="entry name" value="Nucleoside_phosphorylase_d"/>
</dbReference>
<sequence length="256" mass="28563">MPLVKHDYPVLEYDTASKAVFQPGNGKKCFPAKAVFAFLGDEVENYAHTHDGIQIDEFESATRRYPIYECLYNQEKICLCPAPVGSAAAVQVLEYLIAGGVTKIISVGSCGVLEDIPENRFLIPVSALRDEGTSYHYLPPSREVEISKAGINAIESALSQKNIPYWEVKTWTTDGFYRETVEMVQYRKEEGCQVVEMECSALAACAKFRKVTWAMLLFSADTLADPHKYQEREWGKTSISIALELALDAVLSVVEE</sequence>